<feature type="transmembrane region" description="Helical" evidence="5">
    <location>
        <begin position="79"/>
        <end position="100"/>
    </location>
</feature>
<dbReference type="AlphaFoldDB" id="A0A2W2BAM9"/>
<feature type="transmembrane region" description="Helical" evidence="5">
    <location>
        <begin position="112"/>
        <end position="134"/>
    </location>
</feature>
<dbReference type="InterPro" id="IPR035952">
    <property type="entry name" value="Rhomboid-like_sf"/>
</dbReference>
<sequence>MKTAYSRSSSSPIPGYSSNAVLQLIVASGVGFVAFFFTVVCFQAFAHMRYDEAWEKVISVIAIPQSQHYSSRWWTLFTYGWSHAGFWELVTNMIWLYCFGSIVQTLVGYKQIIPLFICSLLVGGLFYIGSQFIPGFVGRAHLLGAHAAIMGMAVAAFTLAPKYRIYMGPTLGIPLLLVIVIFLALMMLNTSLNPTAIAMLAGGGLTGFVYIKLLNSGYNPGEWIYSTLARVETVFTPDERAAIEKHNKRRSQVLSRMYEPKQGISQKRIDELLDKILQNGYGSLSKDEKETLVRASKEK</sequence>
<dbReference type="Gene3D" id="1.20.1540.10">
    <property type="entry name" value="Rhomboid-like"/>
    <property type="match status" value="1"/>
</dbReference>
<dbReference type="Pfam" id="PF01694">
    <property type="entry name" value="Rhomboid"/>
    <property type="match status" value="1"/>
</dbReference>
<protein>
    <submittedName>
        <fullName evidence="8">Uncharacterized protein</fullName>
    </submittedName>
</protein>
<evidence type="ECO:0000259" key="7">
    <source>
        <dbReference type="Pfam" id="PF20216"/>
    </source>
</evidence>
<keyword evidence="4 5" id="KW-0472">Membrane</keyword>
<evidence type="ECO:0000256" key="5">
    <source>
        <dbReference type="SAM" id="Phobius"/>
    </source>
</evidence>
<dbReference type="GO" id="GO:0004252">
    <property type="term" value="F:serine-type endopeptidase activity"/>
    <property type="evidence" value="ECO:0007669"/>
    <property type="project" value="InterPro"/>
</dbReference>
<dbReference type="OrthoDB" id="680602at2"/>
<gene>
    <name evidence="8" type="ORF">DN068_08850</name>
</gene>
<evidence type="ECO:0000259" key="6">
    <source>
        <dbReference type="Pfam" id="PF01694"/>
    </source>
</evidence>
<evidence type="ECO:0000256" key="2">
    <source>
        <dbReference type="ARBA" id="ARBA00022692"/>
    </source>
</evidence>
<evidence type="ECO:0000256" key="3">
    <source>
        <dbReference type="ARBA" id="ARBA00022989"/>
    </source>
</evidence>
<dbReference type="SUPFAM" id="SSF144091">
    <property type="entry name" value="Rhomboid-like"/>
    <property type="match status" value="1"/>
</dbReference>
<feature type="domain" description="Peptidase S54 rhomboid" evidence="6">
    <location>
        <begin position="71"/>
        <end position="213"/>
    </location>
</feature>
<dbReference type="PANTHER" id="PTHR43066:SF11">
    <property type="entry name" value="PEPTIDASE S54 RHOMBOID DOMAIN-CONTAINING PROTEIN"/>
    <property type="match status" value="1"/>
</dbReference>
<dbReference type="Proteomes" id="UP000248745">
    <property type="component" value="Unassembled WGS sequence"/>
</dbReference>
<dbReference type="InterPro" id="IPR022764">
    <property type="entry name" value="Peptidase_S54_rhomboid_dom"/>
</dbReference>
<name>A0A2W2BAM9_9BACT</name>
<comment type="subcellular location">
    <subcellularLocation>
        <location evidence="1">Membrane</location>
        <topology evidence="1">Multi-pass membrane protein</topology>
    </subcellularLocation>
</comment>
<evidence type="ECO:0000256" key="4">
    <source>
        <dbReference type="ARBA" id="ARBA00023136"/>
    </source>
</evidence>
<evidence type="ECO:0000313" key="9">
    <source>
        <dbReference type="Proteomes" id="UP000248745"/>
    </source>
</evidence>
<dbReference type="Pfam" id="PF20216">
    <property type="entry name" value="DUF6576"/>
    <property type="match status" value="1"/>
</dbReference>
<organism evidence="8 9">
    <name type="scientific">Taibaiella soli</name>
    <dbReference type="NCBI Taxonomy" id="1649169"/>
    <lineage>
        <taxon>Bacteria</taxon>
        <taxon>Pseudomonadati</taxon>
        <taxon>Bacteroidota</taxon>
        <taxon>Chitinophagia</taxon>
        <taxon>Chitinophagales</taxon>
        <taxon>Chitinophagaceae</taxon>
        <taxon>Taibaiella</taxon>
    </lineage>
</organism>
<dbReference type="EMBL" id="QKTW01000014">
    <property type="protein sequence ID" value="PZF73269.1"/>
    <property type="molecule type" value="Genomic_DNA"/>
</dbReference>
<keyword evidence="3 5" id="KW-1133">Transmembrane helix</keyword>
<dbReference type="InterPro" id="IPR046483">
    <property type="entry name" value="DUF6576"/>
</dbReference>
<feature type="domain" description="DUF6576" evidence="7">
    <location>
        <begin position="260"/>
        <end position="297"/>
    </location>
</feature>
<feature type="transmembrane region" description="Helical" evidence="5">
    <location>
        <begin position="21"/>
        <end position="46"/>
    </location>
</feature>
<proteinExistence type="predicted"/>
<dbReference type="RefSeq" id="WP_110998548.1">
    <property type="nucleotide sequence ID" value="NZ_QKTW01000014.1"/>
</dbReference>
<feature type="transmembrane region" description="Helical" evidence="5">
    <location>
        <begin position="194"/>
        <end position="211"/>
    </location>
</feature>
<dbReference type="GO" id="GO:0016020">
    <property type="term" value="C:membrane"/>
    <property type="evidence" value="ECO:0007669"/>
    <property type="project" value="UniProtKB-SubCell"/>
</dbReference>
<keyword evidence="9" id="KW-1185">Reference proteome</keyword>
<reference evidence="8 9" key="1">
    <citation type="submission" date="2018-06" db="EMBL/GenBank/DDBJ databases">
        <title>Mucibacter soli gen. nov., sp. nov., a new member of the family Chitinophagaceae producing mucin.</title>
        <authorList>
            <person name="Kim M.-K."/>
            <person name="Park S."/>
            <person name="Kim T.-S."/>
            <person name="Joung Y."/>
            <person name="Han J.-H."/>
            <person name="Kim S.B."/>
        </authorList>
    </citation>
    <scope>NUCLEOTIDE SEQUENCE [LARGE SCALE GENOMIC DNA]</scope>
    <source>
        <strain evidence="8 9">R1-15</strain>
    </source>
</reference>
<comment type="caution">
    <text evidence="8">The sequence shown here is derived from an EMBL/GenBank/DDBJ whole genome shotgun (WGS) entry which is preliminary data.</text>
</comment>
<dbReference type="PANTHER" id="PTHR43066">
    <property type="entry name" value="RHOMBOID-RELATED PROTEIN"/>
    <property type="match status" value="1"/>
</dbReference>
<accession>A0A2W2BAM9</accession>
<evidence type="ECO:0000313" key="8">
    <source>
        <dbReference type="EMBL" id="PZF73269.1"/>
    </source>
</evidence>
<feature type="transmembrane region" description="Helical" evidence="5">
    <location>
        <begin position="140"/>
        <end position="159"/>
    </location>
</feature>
<feature type="transmembrane region" description="Helical" evidence="5">
    <location>
        <begin position="171"/>
        <end position="188"/>
    </location>
</feature>
<evidence type="ECO:0000256" key="1">
    <source>
        <dbReference type="ARBA" id="ARBA00004141"/>
    </source>
</evidence>
<keyword evidence="2 5" id="KW-0812">Transmembrane</keyword>